<evidence type="ECO:0000256" key="6">
    <source>
        <dbReference type="ARBA" id="ARBA00023136"/>
    </source>
</evidence>
<dbReference type="GO" id="GO:0005546">
    <property type="term" value="F:phosphatidylinositol-4,5-bisphosphate binding"/>
    <property type="evidence" value="ECO:0007669"/>
    <property type="project" value="TreeGrafter"/>
</dbReference>
<dbReference type="SMART" id="SM00273">
    <property type="entry name" value="ENTH"/>
    <property type="match status" value="1"/>
</dbReference>
<evidence type="ECO:0000256" key="3">
    <source>
        <dbReference type="ARBA" id="ARBA00004600"/>
    </source>
</evidence>
<keyword evidence="5" id="KW-0333">Golgi apparatus</keyword>
<dbReference type="CDD" id="cd16987">
    <property type="entry name" value="ANTH_N_AP180_plant"/>
    <property type="match status" value="1"/>
</dbReference>
<dbReference type="GO" id="GO:0005545">
    <property type="term" value="F:1-phosphatidylinositol binding"/>
    <property type="evidence" value="ECO:0007669"/>
    <property type="project" value="InterPro"/>
</dbReference>
<evidence type="ECO:0000259" key="10">
    <source>
        <dbReference type="PROSITE" id="PS50942"/>
    </source>
</evidence>
<dbReference type="SUPFAM" id="SSF89009">
    <property type="entry name" value="GAT-like domain"/>
    <property type="match status" value="1"/>
</dbReference>
<comment type="caution">
    <text evidence="11">The sequence shown here is derived from an EMBL/GenBank/DDBJ whole genome shotgun (WGS) entry which is preliminary data.</text>
</comment>
<name>A0AA88DEY4_FICCA</name>
<sequence>MPSKLRKAIGAVKDQTSISLAKVSGANTVNIEIPILKATSHDEVPIDNRYINDILQAIGTNKVYAALCAQVIGKRVTRTRNWIVALKSLMLVLRIFQHGDPNFPREVLHAMKTGSRILNLSNFRDDSNSSPWDFTAFVRTFALYLDERLDCLLSGKLHRLRRCKYQEIDHNSTDYATHRRSHSAEPVRDMKPATLIDRISFWQKLLDRAIATKPTGEAKTNRLIQTSLHAIVQESFDLYRDISDGLALLLDSFFHLQYQSCVNAFQACVRASKQFEELSEFYGLCKSIGVGRTSEYPSVQKISDELIEALQEFLKDQASFPSHRSPPPSAQTFLLASVPMPFVADQASSSSERFEASYYNDQSETSGRNSLCTSPGTEDFVDAMNGDEEDDDDNDNGNAESKQKSILRSNRGSNYGLDFLSFDYWPSSSSTEKHDQEKEENSTEANWEIVLFNSTVNESTAQATSNSESNGSETCTLANLFDQHQYNNPFLQEGHDFFTLTSPFPSTTGLNGTTVAPTFRATVAGTNTAAPTFCASNPSSDKKRLSSCDTNYDPFESFPRGKKSDVEQSESFVREQQMWLEQQKKIIAKRIMS</sequence>
<dbReference type="FunFam" id="1.25.40.90:FF:000019">
    <property type="entry name" value="Clathrin coat assembly protein"/>
    <property type="match status" value="1"/>
</dbReference>
<feature type="compositionally biased region" description="Polar residues" evidence="9">
    <location>
        <begin position="359"/>
        <end position="376"/>
    </location>
</feature>
<comment type="subcellular location">
    <subcellularLocation>
        <location evidence="1">Cytoplasmic vesicle</location>
        <location evidence="1">Clathrin-coated vesicle</location>
    </subcellularLocation>
    <subcellularLocation>
        <location evidence="2">Golgi apparatus</location>
    </subcellularLocation>
    <subcellularLocation>
        <location evidence="3">Membrane</location>
        <location evidence="3">Clathrin-coated pit</location>
    </subcellularLocation>
</comment>
<keyword evidence="6" id="KW-0472">Membrane</keyword>
<dbReference type="GO" id="GO:0032050">
    <property type="term" value="F:clathrin heavy chain binding"/>
    <property type="evidence" value="ECO:0007669"/>
    <property type="project" value="TreeGrafter"/>
</dbReference>
<dbReference type="InterPro" id="IPR013809">
    <property type="entry name" value="ENTH"/>
</dbReference>
<proteinExistence type="predicted"/>
<feature type="region of interest" description="Disordered" evidence="9">
    <location>
        <begin position="354"/>
        <end position="408"/>
    </location>
</feature>
<protein>
    <recommendedName>
        <fullName evidence="10">ENTH domain-containing protein</fullName>
    </recommendedName>
</protein>
<dbReference type="Proteomes" id="UP001187192">
    <property type="component" value="Unassembled WGS sequence"/>
</dbReference>
<dbReference type="Gramene" id="FCD_00037525-RA">
    <property type="protein sequence ID" value="FCD_00037525-RA:cds"/>
    <property type="gene ID" value="FCD_00037525"/>
</dbReference>
<dbReference type="GO" id="GO:0005905">
    <property type="term" value="C:clathrin-coated pit"/>
    <property type="evidence" value="ECO:0007669"/>
    <property type="project" value="UniProtKB-SubCell"/>
</dbReference>
<dbReference type="Gene3D" id="1.25.40.90">
    <property type="match status" value="1"/>
</dbReference>
<dbReference type="PANTHER" id="PTHR22951:SF75">
    <property type="entry name" value="CLATHRIN COAT ASSEMBLY PROTEIN AP180"/>
    <property type="match status" value="1"/>
</dbReference>
<dbReference type="InterPro" id="IPR008942">
    <property type="entry name" value="ENTH_VHS"/>
</dbReference>
<organism evidence="11 12">
    <name type="scientific">Ficus carica</name>
    <name type="common">Common fig</name>
    <dbReference type="NCBI Taxonomy" id="3494"/>
    <lineage>
        <taxon>Eukaryota</taxon>
        <taxon>Viridiplantae</taxon>
        <taxon>Streptophyta</taxon>
        <taxon>Embryophyta</taxon>
        <taxon>Tracheophyta</taxon>
        <taxon>Spermatophyta</taxon>
        <taxon>Magnoliopsida</taxon>
        <taxon>eudicotyledons</taxon>
        <taxon>Gunneridae</taxon>
        <taxon>Pentapetalae</taxon>
        <taxon>rosids</taxon>
        <taxon>fabids</taxon>
        <taxon>Rosales</taxon>
        <taxon>Moraceae</taxon>
        <taxon>Ficeae</taxon>
        <taxon>Ficus</taxon>
    </lineage>
</organism>
<dbReference type="GO" id="GO:0000149">
    <property type="term" value="F:SNARE binding"/>
    <property type="evidence" value="ECO:0007669"/>
    <property type="project" value="TreeGrafter"/>
</dbReference>
<evidence type="ECO:0000256" key="2">
    <source>
        <dbReference type="ARBA" id="ARBA00004555"/>
    </source>
</evidence>
<dbReference type="InterPro" id="IPR011417">
    <property type="entry name" value="ANTH_dom"/>
</dbReference>
<keyword evidence="7" id="KW-0168">Coated pit</keyword>
<dbReference type="GO" id="GO:0072583">
    <property type="term" value="P:clathrin-dependent endocytosis"/>
    <property type="evidence" value="ECO:0007669"/>
    <property type="project" value="InterPro"/>
</dbReference>
<feature type="domain" description="ENTH" evidence="10">
    <location>
        <begin position="23"/>
        <end position="159"/>
    </location>
</feature>
<evidence type="ECO:0000313" key="12">
    <source>
        <dbReference type="Proteomes" id="UP001187192"/>
    </source>
</evidence>
<keyword evidence="8" id="KW-0968">Cytoplasmic vesicle</keyword>
<dbReference type="InterPro" id="IPR048050">
    <property type="entry name" value="ANTH_N_plant"/>
</dbReference>
<dbReference type="Pfam" id="PF07651">
    <property type="entry name" value="ANTH"/>
    <property type="match status" value="1"/>
</dbReference>
<dbReference type="PANTHER" id="PTHR22951">
    <property type="entry name" value="CLATHRIN ASSEMBLY PROTEIN"/>
    <property type="match status" value="1"/>
</dbReference>
<evidence type="ECO:0000256" key="7">
    <source>
        <dbReference type="ARBA" id="ARBA00023176"/>
    </source>
</evidence>
<evidence type="ECO:0000256" key="4">
    <source>
        <dbReference type="ARBA" id="ARBA00022583"/>
    </source>
</evidence>
<dbReference type="InterPro" id="IPR045192">
    <property type="entry name" value="AP180-like"/>
</dbReference>
<dbReference type="FunFam" id="1.20.58.150:FF:000005">
    <property type="entry name" value="putative clathrin assembly protein At2g25430"/>
    <property type="match status" value="1"/>
</dbReference>
<evidence type="ECO:0000256" key="8">
    <source>
        <dbReference type="ARBA" id="ARBA00023329"/>
    </source>
</evidence>
<dbReference type="Gene3D" id="1.20.58.150">
    <property type="entry name" value="ANTH domain"/>
    <property type="match status" value="1"/>
</dbReference>
<dbReference type="PROSITE" id="PS50942">
    <property type="entry name" value="ENTH"/>
    <property type="match status" value="1"/>
</dbReference>
<dbReference type="GO" id="GO:0030136">
    <property type="term" value="C:clathrin-coated vesicle"/>
    <property type="evidence" value="ECO:0007669"/>
    <property type="project" value="UniProtKB-SubCell"/>
</dbReference>
<dbReference type="EMBL" id="BTGU01000048">
    <property type="protein sequence ID" value="GMN53786.1"/>
    <property type="molecule type" value="Genomic_DNA"/>
</dbReference>
<evidence type="ECO:0000256" key="9">
    <source>
        <dbReference type="SAM" id="MobiDB-lite"/>
    </source>
</evidence>
<feature type="compositionally biased region" description="Acidic residues" evidence="9">
    <location>
        <begin position="379"/>
        <end position="395"/>
    </location>
</feature>
<gene>
    <name evidence="11" type="ORF">TIFTF001_022904</name>
</gene>
<dbReference type="InterPro" id="IPR014712">
    <property type="entry name" value="ANTH_dom_sf"/>
</dbReference>
<reference evidence="11" key="1">
    <citation type="submission" date="2023-07" db="EMBL/GenBank/DDBJ databases">
        <title>draft genome sequence of fig (Ficus carica).</title>
        <authorList>
            <person name="Takahashi T."/>
            <person name="Nishimura K."/>
        </authorList>
    </citation>
    <scope>NUCLEOTIDE SEQUENCE</scope>
</reference>
<evidence type="ECO:0000313" key="11">
    <source>
        <dbReference type="EMBL" id="GMN53786.1"/>
    </source>
</evidence>
<evidence type="ECO:0000256" key="1">
    <source>
        <dbReference type="ARBA" id="ARBA00004132"/>
    </source>
</evidence>
<evidence type="ECO:0000256" key="5">
    <source>
        <dbReference type="ARBA" id="ARBA00023034"/>
    </source>
</evidence>
<dbReference type="GO" id="GO:0048268">
    <property type="term" value="P:clathrin coat assembly"/>
    <property type="evidence" value="ECO:0007669"/>
    <property type="project" value="InterPro"/>
</dbReference>
<keyword evidence="4" id="KW-0254">Endocytosis</keyword>
<dbReference type="AlphaFoldDB" id="A0AA88DEY4"/>
<dbReference type="GO" id="GO:0005794">
    <property type="term" value="C:Golgi apparatus"/>
    <property type="evidence" value="ECO:0007669"/>
    <property type="project" value="UniProtKB-SubCell"/>
</dbReference>
<accession>A0AA88DEY4</accession>
<keyword evidence="12" id="KW-1185">Reference proteome</keyword>
<dbReference type="SUPFAM" id="SSF48464">
    <property type="entry name" value="ENTH/VHS domain"/>
    <property type="match status" value="1"/>
</dbReference>
<dbReference type="GO" id="GO:0006900">
    <property type="term" value="P:vesicle budding from membrane"/>
    <property type="evidence" value="ECO:0007669"/>
    <property type="project" value="TreeGrafter"/>
</dbReference>